<dbReference type="GeneID" id="37114576"/>
<protein>
    <submittedName>
        <fullName evidence="2">Uncharacterized protein</fullName>
    </submittedName>
</protein>
<reference evidence="2 3" key="1">
    <citation type="submission" date="2016-12" db="EMBL/GenBank/DDBJ databases">
        <title>The genomes of Aspergillus section Nigri reveals drivers in fungal speciation.</title>
        <authorList>
            <consortium name="DOE Joint Genome Institute"/>
            <person name="Vesth T.C."/>
            <person name="Nybo J."/>
            <person name="Theobald S."/>
            <person name="Brandl J."/>
            <person name="Frisvad J.C."/>
            <person name="Nielsen K.F."/>
            <person name="Lyhne E.K."/>
            <person name="Kogle M.E."/>
            <person name="Kuo A."/>
            <person name="Riley R."/>
            <person name="Clum A."/>
            <person name="Nolan M."/>
            <person name="Lipzen A."/>
            <person name="Salamov A."/>
            <person name="Henrissat B."/>
            <person name="Wiebenga A."/>
            <person name="De Vries R.P."/>
            <person name="Grigoriev I.V."/>
            <person name="Mortensen U.H."/>
            <person name="Andersen M.R."/>
            <person name="Baker S.E."/>
        </authorList>
    </citation>
    <scope>NUCLEOTIDE SEQUENCE [LARGE SCALE GENOMIC DNA]</scope>
    <source>
        <strain evidence="2 3">CBS 115572</strain>
    </source>
</reference>
<dbReference type="EMBL" id="MSFK01000026">
    <property type="protein sequence ID" value="PWY77292.1"/>
    <property type="molecule type" value="Genomic_DNA"/>
</dbReference>
<sequence length="232" mass="25686">MSTVLPSIRPPSASPSPSRSPSPSPIPTTITTSDSFSTTCPRLLFLLSEILLIFQRIATLANIRILITTALTNHSDIHNTEVAIPETDPIIQNITFMICDPIPEQEFKTRILCARGDVFFPTTGGIRYAHQGRHLHLTFISSQFGLPDPHPAHEDWSQFPSAATLIRDLKPGTLPTLAPRDQVIWQVYFCGLGGHDNDRNKADANIAWDCLARVGGLLPVKWAEWEVDSLML</sequence>
<dbReference type="RefSeq" id="XP_025464479.1">
    <property type="nucleotide sequence ID" value="XM_025612433.1"/>
</dbReference>
<dbReference type="AlphaFoldDB" id="A0A317VWC3"/>
<organism evidence="2 3">
    <name type="scientific">Aspergillus sclerotioniger CBS 115572</name>
    <dbReference type="NCBI Taxonomy" id="1450535"/>
    <lineage>
        <taxon>Eukaryota</taxon>
        <taxon>Fungi</taxon>
        <taxon>Dikarya</taxon>
        <taxon>Ascomycota</taxon>
        <taxon>Pezizomycotina</taxon>
        <taxon>Eurotiomycetes</taxon>
        <taxon>Eurotiomycetidae</taxon>
        <taxon>Eurotiales</taxon>
        <taxon>Aspergillaceae</taxon>
        <taxon>Aspergillus</taxon>
        <taxon>Aspergillus subgen. Circumdati</taxon>
    </lineage>
</organism>
<dbReference type="OrthoDB" id="5421247at2759"/>
<feature type="non-terminal residue" evidence="2">
    <location>
        <position position="232"/>
    </location>
</feature>
<evidence type="ECO:0000313" key="3">
    <source>
        <dbReference type="Proteomes" id="UP000246702"/>
    </source>
</evidence>
<gene>
    <name evidence="2" type="ORF">BO94DRAFT_538157</name>
</gene>
<feature type="region of interest" description="Disordered" evidence="1">
    <location>
        <begin position="1"/>
        <end position="33"/>
    </location>
</feature>
<feature type="compositionally biased region" description="Pro residues" evidence="1">
    <location>
        <begin position="8"/>
        <end position="26"/>
    </location>
</feature>
<accession>A0A317VWC3</accession>
<dbReference type="Proteomes" id="UP000246702">
    <property type="component" value="Unassembled WGS sequence"/>
</dbReference>
<comment type="caution">
    <text evidence="2">The sequence shown here is derived from an EMBL/GenBank/DDBJ whole genome shotgun (WGS) entry which is preliminary data.</text>
</comment>
<name>A0A317VWC3_9EURO</name>
<proteinExistence type="predicted"/>
<keyword evidence="3" id="KW-1185">Reference proteome</keyword>
<evidence type="ECO:0000313" key="2">
    <source>
        <dbReference type="EMBL" id="PWY77292.1"/>
    </source>
</evidence>
<evidence type="ECO:0000256" key="1">
    <source>
        <dbReference type="SAM" id="MobiDB-lite"/>
    </source>
</evidence>